<name>A0A8S5R1T4_9CAUD</name>
<reference evidence="2" key="1">
    <citation type="journal article" date="2021" name="Proc. Natl. Acad. Sci. U.S.A.">
        <title>A Catalog of Tens of Thousands of Viruses from Human Metagenomes Reveals Hidden Associations with Chronic Diseases.</title>
        <authorList>
            <person name="Tisza M.J."/>
            <person name="Buck C.B."/>
        </authorList>
    </citation>
    <scope>NUCLEOTIDE SEQUENCE</scope>
    <source>
        <strain evidence="2">Ctj7g1</strain>
    </source>
</reference>
<feature type="compositionally biased region" description="Polar residues" evidence="1">
    <location>
        <begin position="1"/>
        <end position="17"/>
    </location>
</feature>
<evidence type="ECO:0000256" key="1">
    <source>
        <dbReference type="SAM" id="MobiDB-lite"/>
    </source>
</evidence>
<dbReference type="EMBL" id="BK015796">
    <property type="protein sequence ID" value="DAE25312.1"/>
    <property type="molecule type" value="Genomic_DNA"/>
</dbReference>
<accession>A0A8S5R1T4</accession>
<feature type="region of interest" description="Disordered" evidence="1">
    <location>
        <begin position="1"/>
        <end position="30"/>
    </location>
</feature>
<proteinExistence type="predicted"/>
<protein>
    <submittedName>
        <fullName evidence="2">Uncharacterized protein</fullName>
    </submittedName>
</protein>
<sequence length="113" mass="12264">MSDNLANIADSNSTSLEAYNGEETESQTTSTLKNAGNLALSAFVAGCVGYTSVKIFEGASKKICKFLNKKADDKEAFDKAVDAKVREKLEEILAQQAQASEPEEQPQELENKE</sequence>
<evidence type="ECO:0000313" key="2">
    <source>
        <dbReference type="EMBL" id="DAE25312.1"/>
    </source>
</evidence>
<organism evidence="2">
    <name type="scientific">Siphoviridae sp. ctj7g1</name>
    <dbReference type="NCBI Taxonomy" id="2826438"/>
    <lineage>
        <taxon>Viruses</taxon>
        <taxon>Duplodnaviria</taxon>
        <taxon>Heunggongvirae</taxon>
        <taxon>Uroviricota</taxon>
        <taxon>Caudoviricetes</taxon>
    </lineage>
</organism>